<dbReference type="OrthoDB" id="3158924at2759"/>
<evidence type="ECO:0000259" key="1">
    <source>
        <dbReference type="Pfam" id="PF24626"/>
    </source>
</evidence>
<dbReference type="Proteomes" id="UP000765509">
    <property type="component" value="Unassembled WGS sequence"/>
</dbReference>
<keyword evidence="3" id="KW-1185">Reference proteome</keyword>
<evidence type="ECO:0000313" key="3">
    <source>
        <dbReference type="Proteomes" id="UP000765509"/>
    </source>
</evidence>
<gene>
    <name evidence="2" type="ORF">O181_004857</name>
</gene>
<sequence>MIQTLGDMVRIFCEYGLEVKVCDWFTHDWCTLLSELELACIKSIHASTNQNPAILEKGWNPKLRQASLRKDLVEIHPTANSFKGMLEAARKHALRCMVDSFSYAKDKWDKSHAIPNFKVGDLVLVATTKFNKIKGCKKIKHSFSGPFFIQALYGENEIEVELSEELSNKHPKFPVSLVNPYESGDSEMFHLRNKVPQHISPIESSGTTKINKALQ</sequence>
<name>A0A9Q3BH37_9BASI</name>
<dbReference type="InterPro" id="IPR056924">
    <property type="entry name" value="SH3_Tf2-1"/>
</dbReference>
<evidence type="ECO:0000313" key="2">
    <source>
        <dbReference type="EMBL" id="MBW0465142.1"/>
    </source>
</evidence>
<organism evidence="2 3">
    <name type="scientific">Austropuccinia psidii MF-1</name>
    <dbReference type="NCBI Taxonomy" id="1389203"/>
    <lineage>
        <taxon>Eukaryota</taxon>
        <taxon>Fungi</taxon>
        <taxon>Dikarya</taxon>
        <taxon>Basidiomycota</taxon>
        <taxon>Pucciniomycotina</taxon>
        <taxon>Pucciniomycetes</taxon>
        <taxon>Pucciniales</taxon>
        <taxon>Sphaerophragmiaceae</taxon>
        <taxon>Austropuccinia</taxon>
    </lineage>
</organism>
<dbReference type="Pfam" id="PF24626">
    <property type="entry name" value="SH3_Tf2-1"/>
    <property type="match status" value="1"/>
</dbReference>
<protein>
    <recommendedName>
        <fullName evidence="1">Tf2-1-like SH3-like domain-containing protein</fullName>
    </recommendedName>
</protein>
<dbReference type="AlphaFoldDB" id="A0A9Q3BH37"/>
<reference evidence="2" key="1">
    <citation type="submission" date="2021-03" db="EMBL/GenBank/DDBJ databases">
        <title>Draft genome sequence of rust myrtle Austropuccinia psidii MF-1, a brazilian biotype.</title>
        <authorList>
            <person name="Quecine M.C."/>
            <person name="Pachon D.M.R."/>
            <person name="Bonatelli M.L."/>
            <person name="Correr F.H."/>
            <person name="Franceschini L.M."/>
            <person name="Leite T.F."/>
            <person name="Margarido G.R.A."/>
            <person name="Almeida C.A."/>
            <person name="Ferrarezi J.A."/>
            <person name="Labate C.A."/>
        </authorList>
    </citation>
    <scope>NUCLEOTIDE SEQUENCE</scope>
    <source>
        <strain evidence="2">MF-1</strain>
    </source>
</reference>
<comment type="caution">
    <text evidence="2">The sequence shown here is derived from an EMBL/GenBank/DDBJ whole genome shotgun (WGS) entry which is preliminary data.</text>
</comment>
<proteinExistence type="predicted"/>
<accession>A0A9Q3BH37</accession>
<feature type="domain" description="Tf2-1-like SH3-like" evidence="1">
    <location>
        <begin position="120"/>
        <end position="181"/>
    </location>
</feature>
<dbReference type="EMBL" id="AVOT02000963">
    <property type="protein sequence ID" value="MBW0465142.1"/>
    <property type="molecule type" value="Genomic_DNA"/>
</dbReference>